<protein>
    <submittedName>
        <fullName evidence="1">Uncharacterized protein</fullName>
    </submittedName>
</protein>
<accession>A0A182JNA1</accession>
<dbReference type="AlphaFoldDB" id="A0A182JNA1"/>
<organism evidence="1">
    <name type="scientific">Anopheles atroparvus</name>
    <name type="common">European mosquito</name>
    <dbReference type="NCBI Taxonomy" id="41427"/>
    <lineage>
        <taxon>Eukaryota</taxon>
        <taxon>Metazoa</taxon>
        <taxon>Ecdysozoa</taxon>
        <taxon>Arthropoda</taxon>
        <taxon>Hexapoda</taxon>
        <taxon>Insecta</taxon>
        <taxon>Pterygota</taxon>
        <taxon>Neoptera</taxon>
        <taxon>Endopterygota</taxon>
        <taxon>Diptera</taxon>
        <taxon>Nematocera</taxon>
        <taxon>Culicoidea</taxon>
        <taxon>Culicidae</taxon>
        <taxon>Anophelinae</taxon>
        <taxon>Anopheles</taxon>
    </lineage>
</organism>
<dbReference type="VEuPathDB" id="VectorBase:AATE021697"/>
<proteinExistence type="predicted"/>
<sequence>MRNVMNCSVPVALLLCFCCVSTTVGNILVEYHGNFSELARDVEFELQQKREFNGQLIREFNRELLLEFGIMIPRMRQVSRETEQYILNRDGVSDECREYTLNLFELYRMFQTFDIQDCAYYAFADLRNDALYRFLPVERSYTRENFRSISQTLITVARNNILDAEAIADELADEWEYFSTLRESYRTLLDEELAKHGDDAYITINAFEDCRDLAYFWQDSDAEYVKSYLDDNCYL</sequence>
<dbReference type="EnsemblMetazoa" id="AATE021697-RA">
    <property type="protein sequence ID" value="AATE021697-PA.1"/>
    <property type="gene ID" value="AATE021697"/>
</dbReference>
<reference evidence="1" key="1">
    <citation type="submission" date="2022-08" db="UniProtKB">
        <authorList>
            <consortium name="EnsemblMetazoa"/>
        </authorList>
    </citation>
    <scope>IDENTIFICATION</scope>
    <source>
        <strain evidence="1">EBRO</strain>
    </source>
</reference>
<evidence type="ECO:0000313" key="1">
    <source>
        <dbReference type="EnsemblMetazoa" id="AATE021697-PA.1"/>
    </source>
</evidence>
<name>A0A182JNA1_ANOAO</name>